<dbReference type="Pfam" id="PF13416">
    <property type="entry name" value="SBP_bac_8"/>
    <property type="match status" value="1"/>
</dbReference>
<comment type="similarity">
    <text evidence="1">Belongs to the bacterial solute-binding protein 1 family.</text>
</comment>
<reference evidence="5 6" key="1">
    <citation type="submission" date="2021-06" db="EMBL/GenBank/DDBJ databases">
        <title>Enterococcus alishanensis sp. nov., a novel lactic acid bacterium isolated from fresh coffee beans.</title>
        <authorList>
            <person name="Chen Y.-S."/>
        </authorList>
    </citation>
    <scope>NUCLEOTIDE SEQUENCE [LARGE SCALE GENOMIC DNA]</scope>
    <source>
        <strain evidence="5 6">ALS3</strain>
    </source>
</reference>
<comment type="caution">
    <text evidence="5">The sequence shown here is derived from an EMBL/GenBank/DDBJ whole genome shotgun (WGS) entry which is preliminary data.</text>
</comment>
<evidence type="ECO:0000256" key="3">
    <source>
        <dbReference type="ARBA" id="ARBA00022729"/>
    </source>
</evidence>
<dbReference type="RefSeq" id="WP_218327085.1">
    <property type="nucleotide sequence ID" value="NZ_JAHUZB010000006.1"/>
</dbReference>
<feature type="signal peptide" evidence="4">
    <location>
        <begin position="1"/>
        <end position="21"/>
    </location>
</feature>
<evidence type="ECO:0000313" key="6">
    <source>
        <dbReference type="Proteomes" id="UP000774130"/>
    </source>
</evidence>
<name>A0ABS6TG15_9ENTE</name>
<evidence type="ECO:0000256" key="4">
    <source>
        <dbReference type="SAM" id="SignalP"/>
    </source>
</evidence>
<sequence length="410" mass="46082">MKKWVAMIGFFGLLIGLSSCGQRNQTYEPEIKTDAKEVKLKVWVDLNQGDYYRSVVDDFKKAHPEKKYDITVIESESGRAQEYLQKDPESAADIFVTPHDRLGQMVESGAVYQLTKYTDEIKQENTPTSVQAATYQDKIYGFPTTSESMFMYYDKRVFSEEEVQNFNDITTKGKIGINLEEAGADFRETPWFMSNGSSLYGENGEDPYGTTFNSPEGVETLTWIANLQKNKNVVPVNADEINALRSGKINAVLSGVWNTEAIEEVLGKNMGVAAYPSADLGNGEVPLYAFQQCNIFCINAFTQYPLDAMALTNYLTSEKVQIKAFEELGKVPSNQMARKNEAVANDPVAEAVIEMTTEEHSVLMPKIPEMNVFWQHMNSLLVDAYKGKIPQTDFPKSLDKLVDEITPEKE</sequence>
<proteinExistence type="inferred from homology"/>
<accession>A0ABS6TG15</accession>
<feature type="chain" id="PRO_5045403750" evidence="4">
    <location>
        <begin position="22"/>
        <end position="410"/>
    </location>
</feature>
<keyword evidence="2" id="KW-0813">Transport</keyword>
<evidence type="ECO:0000256" key="1">
    <source>
        <dbReference type="ARBA" id="ARBA00008520"/>
    </source>
</evidence>
<gene>
    <name evidence="5" type="ORF">KUA55_14410</name>
</gene>
<dbReference type="PANTHER" id="PTHR30061:SF50">
    <property type="entry name" value="MALTOSE_MALTODEXTRIN-BINDING PERIPLASMIC PROTEIN"/>
    <property type="match status" value="1"/>
</dbReference>
<organism evidence="5 6">
    <name type="scientific">Enterococcus alishanensis</name>
    <dbReference type="NCBI Taxonomy" id="1303817"/>
    <lineage>
        <taxon>Bacteria</taxon>
        <taxon>Bacillati</taxon>
        <taxon>Bacillota</taxon>
        <taxon>Bacilli</taxon>
        <taxon>Lactobacillales</taxon>
        <taxon>Enterococcaceae</taxon>
        <taxon>Enterococcus</taxon>
    </lineage>
</organism>
<keyword evidence="6" id="KW-1185">Reference proteome</keyword>
<protein>
    <submittedName>
        <fullName evidence="5">Extracellular solute-binding protein</fullName>
    </submittedName>
</protein>
<dbReference type="PANTHER" id="PTHR30061">
    <property type="entry name" value="MALTOSE-BINDING PERIPLASMIC PROTEIN"/>
    <property type="match status" value="1"/>
</dbReference>
<evidence type="ECO:0000256" key="2">
    <source>
        <dbReference type="ARBA" id="ARBA00022448"/>
    </source>
</evidence>
<dbReference type="Proteomes" id="UP000774130">
    <property type="component" value="Unassembled WGS sequence"/>
</dbReference>
<dbReference type="InterPro" id="IPR006059">
    <property type="entry name" value="SBP"/>
</dbReference>
<keyword evidence="3 4" id="KW-0732">Signal</keyword>
<evidence type="ECO:0000313" key="5">
    <source>
        <dbReference type="EMBL" id="MBV7391878.1"/>
    </source>
</evidence>
<dbReference type="PROSITE" id="PS51257">
    <property type="entry name" value="PROKAR_LIPOPROTEIN"/>
    <property type="match status" value="1"/>
</dbReference>
<dbReference type="EMBL" id="JAHUZB010000006">
    <property type="protein sequence ID" value="MBV7391878.1"/>
    <property type="molecule type" value="Genomic_DNA"/>
</dbReference>